<feature type="transmembrane region" description="Helical" evidence="10">
    <location>
        <begin position="533"/>
        <end position="557"/>
    </location>
</feature>
<feature type="transmembrane region" description="Helical" evidence="10">
    <location>
        <begin position="227"/>
        <end position="243"/>
    </location>
</feature>
<keyword evidence="6 10" id="KW-1133">Transmembrane helix</keyword>
<keyword evidence="8" id="KW-0675">Receptor</keyword>
<feature type="transmembrane region" description="Helical" evidence="10">
    <location>
        <begin position="740"/>
        <end position="766"/>
    </location>
</feature>
<dbReference type="GO" id="GO:0004984">
    <property type="term" value="F:olfactory receptor activity"/>
    <property type="evidence" value="ECO:0007669"/>
    <property type="project" value="InterPro"/>
</dbReference>
<dbReference type="Pfam" id="PF02949">
    <property type="entry name" value="7tm_6"/>
    <property type="match status" value="3"/>
</dbReference>
<dbReference type="EMBL" id="JAANHZ010000204">
    <property type="protein sequence ID" value="KAG5314179.1"/>
    <property type="molecule type" value="Genomic_DNA"/>
</dbReference>
<organism evidence="11 12">
    <name type="scientific">Acromyrmex insinuator</name>
    <dbReference type="NCBI Taxonomy" id="230686"/>
    <lineage>
        <taxon>Eukaryota</taxon>
        <taxon>Metazoa</taxon>
        <taxon>Ecdysozoa</taxon>
        <taxon>Arthropoda</taxon>
        <taxon>Hexapoda</taxon>
        <taxon>Insecta</taxon>
        <taxon>Pterygota</taxon>
        <taxon>Neoptera</taxon>
        <taxon>Endopterygota</taxon>
        <taxon>Hymenoptera</taxon>
        <taxon>Apocrita</taxon>
        <taxon>Aculeata</taxon>
        <taxon>Formicoidea</taxon>
        <taxon>Formicidae</taxon>
        <taxon>Myrmicinae</taxon>
        <taxon>Acromyrmex</taxon>
    </lineage>
</organism>
<comment type="caution">
    <text evidence="11">The sequence shown here is derived from an EMBL/GenBank/DDBJ whole genome shotgun (WGS) entry which is preliminary data.</text>
</comment>
<dbReference type="PANTHER" id="PTHR21137:SF35">
    <property type="entry name" value="ODORANT RECEPTOR 19A-RELATED"/>
    <property type="match status" value="1"/>
</dbReference>
<keyword evidence="4 10" id="KW-0812">Transmembrane</keyword>
<feature type="transmembrane region" description="Helical" evidence="10">
    <location>
        <begin position="401"/>
        <end position="420"/>
    </location>
</feature>
<feature type="non-terminal residue" evidence="11">
    <location>
        <position position="1"/>
    </location>
</feature>
<proteinExistence type="predicted"/>
<evidence type="ECO:0000256" key="6">
    <source>
        <dbReference type="ARBA" id="ARBA00022989"/>
    </source>
</evidence>
<dbReference type="InterPro" id="IPR004117">
    <property type="entry name" value="7tm6_olfct_rcpt"/>
</dbReference>
<evidence type="ECO:0000256" key="2">
    <source>
        <dbReference type="ARBA" id="ARBA00022475"/>
    </source>
</evidence>
<feature type="non-terminal residue" evidence="11">
    <location>
        <position position="1007"/>
    </location>
</feature>
<evidence type="ECO:0000256" key="10">
    <source>
        <dbReference type="SAM" id="Phobius"/>
    </source>
</evidence>
<sequence>MWAVNLHRLGFKIVGLWPSNKYTKKSLWPEIWIGIVFILMIFVCNIPMICAIIEVWGNFIFVIDNLHTTLPQLMISIKYIIIRRKQTVLLSIVSMMAEDWMTFKLEGERDVMIKRAQTARLLMMIGYILVVMSVLTLIILPYYGIQVMYVANITDVRKLLPLKTYHFYNTDESPQFELTFFIHTLTALLGGTIYVCVDFFLVLTVLHICGQLENFRCRLINLISCKNFNKVLNNIVATHLRLIRFADNIENTYSLMMLISVLHFCIAFCLSGFLFTIVNFVWAVELHRLGLKLIGLWPSTDEISKKKLGSNICVGFIFTVIFVSGVPLVWALIRVWGDMVLMIDNLRITLPLIVVLFKFIIIRWKRKVLLSIINMMAEDWISLKLNTERDVMIKRARSARLLIIFGFVLMSFAFIMLIIFPCFDIQIRHITNLTDRKKPLPLQTYYFYDTDKSPQFELTFLVQAVTISLAGIIYTSVDAFLGLVIFHICGQLENFRRRLVKLILCKNFNRALNNSIVYHLRLIRFADNIEKTFSLMMLGLVIYFGIVFCLCGFLLVSVVTDQNINHANVAQACYMAIAALILLTHTFLYCGAGELIIGQLLKTSAGYISFLLAKGNFVWAIELNRFGLELIGLWPKTNEVVKDKYYTSDLRVVIIFIIITFISGIPLVCSLVRVRRNMLLVTDNLQITLPLMIVSLKLVIMRWKRSALLPIIKMMAEDWVTLKLDTERNVMMKRARTARLIVICGYVLMILAFTVIIIFPCFGVPFRRLTNLTDRDKPLPLQTYYFYDTDKSPQFELTLVIQAITIFLAAVTYTSVDAFLGLTILHICGQLENYRSRLVNLVSCKDFNNALRSNVIAHLRLIRFASKIEDTFTLMMLGLVFYFGIVFCLYGFLLLTVVTDDETSGIPFSQILYAIVGITSLLTHTFLYCGAGELITEQCEAIYRTLNDLEWYKLESKKARCLILLMTRASEPFRFTAGKIIPLTMTTFCSLLKTSASYISFLLANRG</sequence>
<feature type="transmembrane region" description="Helical" evidence="10">
    <location>
        <begin position="872"/>
        <end position="898"/>
    </location>
</feature>
<keyword evidence="3" id="KW-0716">Sensory transduction</keyword>
<keyword evidence="7 10" id="KW-0472">Membrane</keyword>
<evidence type="ECO:0000256" key="1">
    <source>
        <dbReference type="ARBA" id="ARBA00004651"/>
    </source>
</evidence>
<keyword evidence="12" id="KW-1185">Reference proteome</keyword>
<feature type="transmembrane region" description="Helical" evidence="10">
    <location>
        <begin position="255"/>
        <end position="282"/>
    </location>
</feature>
<evidence type="ECO:0000256" key="8">
    <source>
        <dbReference type="ARBA" id="ARBA00023170"/>
    </source>
</evidence>
<dbReference type="Proteomes" id="UP000667349">
    <property type="component" value="Unassembled WGS sequence"/>
</dbReference>
<evidence type="ECO:0000256" key="7">
    <source>
        <dbReference type="ARBA" id="ARBA00023136"/>
    </source>
</evidence>
<feature type="transmembrane region" description="Helical" evidence="10">
    <location>
        <begin position="569"/>
        <end position="592"/>
    </location>
</feature>
<feature type="transmembrane region" description="Helical" evidence="10">
    <location>
        <begin position="910"/>
        <end position="929"/>
    </location>
</feature>
<accession>A0A836JHN5</accession>
<dbReference type="GO" id="GO:0007165">
    <property type="term" value="P:signal transduction"/>
    <property type="evidence" value="ECO:0007669"/>
    <property type="project" value="UniProtKB-KW"/>
</dbReference>
<feature type="transmembrane region" description="Helical" evidence="10">
    <location>
        <begin position="339"/>
        <end position="361"/>
    </location>
</feature>
<evidence type="ECO:0000313" key="12">
    <source>
        <dbReference type="Proteomes" id="UP000667349"/>
    </source>
</evidence>
<feature type="transmembrane region" description="Helical" evidence="10">
    <location>
        <begin position="31"/>
        <end position="53"/>
    </location>
</feature>
<evidence type="ECO:0000256" key="4">
    <source>
        <dbReference type="ARBA" id="ARBA00022692"/>
    </source>
</evidence>
<keyword evidence="5" id="KW-0552">Olfaction</keyword>
<comment type="subcellular location">
    <subcellularLocation>
        <location evidence="1">Cell membrane</location>
        <topology evidence="1">Multi-pass membrane protein</topology>
    </subcellularLocation>
</comment>
<feature type="transmembrane region" description="Helical" evidence="10">
    <location>
        <begin position="799"/>
        <end position="828"/>
    </location>
</feature>
<feature type="transmembrane region" description="Helical" evidence="10">
    <location>
        <begin position="460"/>
        <end position="489"/>
    </location>
</feature>
<evidence type="ECO:0000256" key="9">
    <source>
        <dbReference type="ARBA" id="ARBA00023224"/>
    </source>
</evidence>
<evidence type="ECO:0000256" key="5">
    <source>
        <dbReference type="ARBA" id="ARBA00022725"/>
    </source>
</evidence>
<evidence type="ECO:0000256" key="3">
    <source>
        <dbReference type="ARBA" id="ARBA00022606"/>
    </source>
</evidence>
<reference evidence="11" key="1">
    <citation type="submission" date="2020-02" db="EMBL/GenBank/DDBJ databases">
        <title>Relaxed selection underlies rapid genomic changes in the transitions from sociality to social parasitism in ants.</title>
        <authorList>
            <person name="Bi X."/>
        </authorList>
    </citation>
    <scope>NUCLEOTIDE SEQUENCE</scope>
    <source>
        <strain evidence="11">BGI-DK2013a</strain>
        <tissue evidence="11">Whole body</tissue>
    </source>
</reference>
<name>A0A836JHN5_9HYME</name>
<dbReference type="GO" id="GO:0005886">
    <property type="term" value="C:plasma membrane"/>
    <property type="evidence" value="ECO:0007669"/>
    <property type="project" value="TreeGrafter"/>
</dbReference>
<gene>
    <name evidence="11" type="primary">Or13a_5</name>
    <name evidence="11" type="ORF">G6Z75_0012134</name>
</gene>
<dbReference type="AlphaFoldDB" id="A0A836JHN5"/>
<feature type="transmembrane region" description="Helical" evidence="10">
    <location>
        <begin position="312"/>
        <end position="333"/>
    </location>
</feature>
<dbReference type="GO" id="GO:0005549">
    <property type="term" value="F:odorant binding"/>
    <property type="evidence" value="ECO:0007669"/>
    <property type="project" value="InterPro"/>
</dbReference>
<feature type="transmembrane region" description="Helical" evidence="10">
    <location>
        <begin position="180"/>
        <end position="206"/>
    </location>
</feature>
<protein>
    <submittedName>
        <fullName evidence="11">OR13A protein</fullName>
    </submittedName>
</protein>
<feature type="transmembrane region" description="Helical" evidence="10">
    <location>
        <begin position="121"/>
        <end position="143"/>
    </location>
</feature>
<keyword evidence="9" id="KW-0807">Transducer</keyword>
<evidence type="ECO:0000313" key="11">
    <source>
        <dbReference type="EMBL" id="KAG5314179.1"/>
    </source>
</evidence>
<keyword evidence="2" id="KW-1003">Cell membrane</keyword>
<dbReference type="PANTHER" id="PTHR21137">
    <property type="entry name" value="ODORANT RECEPTOR"/>
    <property type="match status" value="1"/>
</dbReference>
<feature type="transmembrane region" description="Helical" evidence="10">
    <location>
        <begin position="652"/>
        <end position="673"/>
    </location>
</feature>